<feature type="transmembrane region" description="Helical" evidence="7">
    <location>
        <begin position="424"/>
        <end position="444"/>
    </location>
</feature>
<feature type="transmembrane region" description="Helical" evidence="7">
    <location>
        <begin position="110"/>
        <end position="132"/>
    </location>
</feature>
<evidence type="ECO:0000256" key="3">
    <source>
        <dbReference type="ARBA" id="ARBA00022692"/>
    </source>
</evidence>
<dbReference type="PANTHER" id="PTHR30250:SF11">
    <property type="entry name" value="O-ANTIGEN TRANSPORTER-RELATED"/>
    <property type="match status" value="1"/>
</dbReference>
<dbReference type="Pfam" id="PF01943">
    <property type="entry name" value="Polysacc_synt"/>
    <property type="match status" value="1"/>
</dbReference>
<evidence type="ECO:0000256" key="6">
    <source>
        <dbReference type="SAM" id="MobiDB-lite"/>
    </source>
</evidence>
<evidence type="ECO:0000256" key="5">
    <source>
        <dbReference type="ARBA" id="ARBA00023136"/>
    </source>
</evidence>
<evidence type="ECO:0000256" key="4">
    <source>
        <dbReference type="ARBA" id="ARBA00022989"/>
    </source>
</evidence>
<keyword evidence="2" id="KW-1003">Cell membrane</keyword>
<feature type="transmembrane region" description="Helical" evidence="7">
    <location>
        <begin position="70"/>
        <end position="89"/>
    </location>
</feature>
<feature type="transmembrane region" description="Helical" evidence="7">
    <location>
        <begin position="456"/>
        <end position="475"/>
    </location>
</feature>
<proteinExistence type="predicted"/>
<feature type="transmembrane region" description="Helical" evidence="7">
    <location>
        <begin position="321"/>
        <end position="339"/>
    </location>
</feature>
<feature type="transmembrane region" description="Helical" evidence="7">
    <location>
        <begin position="44"/>
        <end position="64"/>
    </location>
</feature>
<keyword evidence="3 7" id="KW-0812">Transmembrane</keyword>
<accession>M2U7V0</accession>
<comment type="caution">
    <text evidence="8">The sequence shown here is derived from an EMBL/GenBank/DDBJ whole genome shotgun (WGS) entry which is preliminary data.</text>
</comment>
<dbReference type="AlphaFoldDB" id="M2U7V0"/>
<keyword evidence="9" id="KW-1185">Reference proteome</keyword>
<keyword evidence="5 7" id="KW-0472">Membrane</keyword>
<reference evidence="8 9" key="1">
    <citation type="journal article" date="2013" name="Genome Announc.">
        <title>Draft Genome Sequence of Strain JLT2015T, Belonging to the Family Sphingomonadaceae of the Alphaproteobacteria.</title>
        <authorList>
            <person name="Tang K."/>
            <person name="Liu K."/>
            <person name="Li S."/>
            <person name="Jiao N."/>
        </authorList>
    </citation>
    <scope>NUCLEOTIDE SEQUENCE [LARGE SCALE GENOMIC DNA]</scope>
    <source>
        <strain evidence="8 9">JLT2015</strain>
    </source>
</reference>
<feature type="transmembrane region" description="Helical" evidence="7">
    <location>
        <begin position="200"/>
        <end position="221"/>
    </location>
</feature>
<evidence type="ECO:0000313" key="9">
    <source>
        <dbReference type="Proteomes" id="UP000011717"/>
    </source>
</evidence>
<organism evidence="8 9">
    <name type="scientific">Pacificimonas flava</name>
    <dbReference type="NCBI Taxonomy" id="1234595"/>
    <lineage>
        <taxon>Bacteria</taxon>
        <taxon>Pseudomonadati</taxon>
        <taxon>Pseudomonadota</taxon>
        <taxon>Alphaproteobacteria</taxon>
        <taxon>Sphingomonadales</taxon>
        <taxon>Sphingosinicellaceae</taxon>
        <taxon>Pacificimonas</taxon>
    </lineage>
</organism>
<sequence length="556" mass="58756">MPQPPLRVYAKTVLSAADPSATPAARGDDTKALAKGGRTNFVGFLLRLMGRIPFLIIGGQIYGAEALGRFAYATMIVELMAAVATLGLRRGIAAELAKEERPATHVIGDALLLGTSLALAGAAILIAVPELLFPNSKISGLDRLFPLAAVFFVATEVLLAALAYRHNVQATVTARALIEPWAITIAAAGLALVPEWRPDALIISYAFAMFAALIAAMIPALRMFGLPQAWRPRPRELFALMRQNWPLAGADAADWAMRRIDIIILGQFAAPAVLGVYYVAQQFASLPQKLKVTFDPVLAPVIAHGVRDGDLTGVAQQLRQVGFWIISAQLGIALILGFTGEASMEVIGDGFGAGTGILFLLLGAEVLYVTAAVTEGALVYMARHRNLLVSLIALGAQVAMTVAFVASFAALFPNVAADRPVQGIGAALALALAALLASVLKVALMHRLIPDPVSGWRWVFLPVTVATSAAGFASMTFLPPFWQLTVGLPVLLTIYGSLMWFFAFKGPDRLLFSKLSEAKGQEEEAEELGVPVPLGDVPTRSSPLPSSSSDGASSSS</sequence>
<keyword evidence="4 7" id="KW-1133">Transmembrane helix</keyword>
<comment type="subcellular location">
    <subcellularLocation>
        <location evidence="1">Cell membrane</location>
        <topology evidence="1">Multi-pass membrane protein</topology>
    </subcellularLocation>
</comment>
<feature type="region of interest" description="Disordered" evidence="6">
    <location>
        <begin position="522"/>
        <end position="556"/>
    </location>
</feature>
<feature type="compositionally biased region" description="Low complexity" evidence="6">
    <location>
        <begin position="541"/>
        <end position="556"/>
    </location>
</feature>
<feature type="transmembrane region" description="Helical" evidence="7">
    <location>
        <begin position="176"/>
        <end position="194"/>
    </location>
</feature>
<feature type="transmembrane region" description="Helical" evidence="7">
    <location>
        <begin position="144"/>
        <end position="164"/>
    </location>
</feature>
<evidence type="ECO:0000256" key="1">
    <source>
        <dbReference type="ARBA" id="ARBA00004651"/>
    </source>
</evidence>
<feature type="transmembrane region" description="Helical" evidence="7">
    <location>
        <begin position="481"/>
        <end position="504"/>
    </location>
</feature>
<protein>
    <submittedName>
        <fullName evidence="8">Membrane protein</fullName>
    </submittedName>
</protein>
<dbReference type="EMBL" id="AMRV01000002">
    <property type="protein sequence ID" value="EMD84062.1"/>
    <property type="molecule type" value="Genomic_DNA"/>
</dbReference>
<dbReference type="GO" id="GO:0005886">
    <property type="term" value="C:plasma membrane"/>
    <property type="evidence" value="ECO:0007669"/>
    <property type="project" value="UniProtKB-SubCell"/>
</dbReference>
<evidence type="ECO:0000313" key="8">
    <source>
        <dbReference type="EMBL" id="EMD84062.1"/>
    </source>
</evidence>
<dbReference type="PANTHER" id="PTHR30250">
    <property type="entry name" value="PST FAMILY PREDICTED COLANIC ACID TRANSPORTER"/>
    <property type="match status" value="1"/>
</dbReference>
<feature type="transmembrane region" description="Helical" evidence="7">
    <location>
        <begin position="386"/>
        <end position="412"/>
    </location>
</feature>
<evidence type="ECO:0000256" key="2">
    <source>
        <dbReference type="ARBA" id="ARBA00022475"/>
    </source>
</evidence>
<gene>
    <name evidence="8" type="ORF">C725_1034</name>
</gene>
<dbReference type="InterPro" id="IPR002797">
    <property type="entry name" value="Polysacc_synth"/>
</dbReference>
<dbReference type="InterPro" id="IPR050833">
    <property type="entry name" value="Poly_Biosynth_Transport"/>
</dbReference>
<evidence type="ECO:0000256" key="7">
    <source>
        <dbReference type="SAM" id="Phobius"/>
    </source>
</evidence>
<feature type="transmembrane region" description="Helical" evidence="7">
    <location>
        <begin position="351"/>
        <end position="374"/>
    </location>
</feature>
<dbReference type="PATRIC" id="fig|1234595.3.peg.1035"/>
<dbReference type="Proteomes" id="UP000011717">
    <property type="component" value="Unassembled WGS sequence"/>
</dbReference>
<name>M2U7V0_9SPHN</name>